<dbReference type="Proteomes" id="UP000479000">
    <property type="component" value="Unassembled WGS sequence"/>
</dbReference>
<evidence type="ECO:0000313" key="2">
    <source>
        <dbReference type="Proteomes" id="UP000479000"/>
    </source>
</evidence>
<dbReference type="EMBL" id="CADCXU010035388">
    <property type="protein sequence ID" value="CAB0020496.1"/>
    <property type="molecule type" value="Genomic_DNA"/>
</dbReference>
<dbReference type="AlphaFoldDB" id="A0A6H5HQZ9"/>
<gene>
    <name evidence="1" type="ORF">NTEN_LOCUS24069</name>
</gene>
<feature type="non-terminal residue" evidence="1">
    <location>
        <position position="99"/>
    </location>
</feature>
<accession>A0A6H5HQZ9</accession>
<organism evidence="1 2">
    <name type="scientific">Nesidiocoris tenuis</name>
    <dbReference type="NCBI Taxonomy" id="355587"/>
    <lineage>
        <taxon>Eukaryota</taxon>
        <taxon>Metazoa</taxon>
        <taxon>Ecdysozoa</taxon>
        <taxon>Arthropoda</taxon>
        <taxon>Hexapoda</taxon>
        <taxon>Insecta</taxon>
        <taxon>Pterygota</taxon>
        <taxon>Neoptera</taxon>
        <taxon>Paraneoptera</taxon>
        <taxon>Hemiptera</taxon>
        <taxon>Heteroptera</taxon>
        <taxon>Panheteroptera</taxon>
        <taxon>Cimicomorpha</taxon>
        <taxon>Miridae</taxon>
        <taxon>Dicyphina</taxon>
        <taxon>Nesidiocoris</taxon>
    </lineage>
</organism>
<sequence length="99" mass="11064">MTSTGSLHWPKFSFSLNRDPATILIPPKAFNVGFSTKIFTAKRSRQVESAHSELRSTPEPIVVFSGYSTIDTKNSHPFQGARRPVIFVSGRLVIMHEMS</sequence>
<name>A0A6H5HQZ9_9HEMI</name>
<reference evidence="1 2" key="1">
    <citation type="submission" date="2020-02" db="EMBL/GenBank/DDBJ databases">
        <authorList>
            <person name="Ferguson B K."/>
        </authorList>
    </citation>
    <scope>NUCLEOTIDE SEQUENCE [LARGE SCALE GENOMIC DNA]</scope>
</reference>
<proteinExistence type="predicted"/>
<keyword evidence="2" id="KW-1185">Reference proteome</keyword>
<evidence type="ECO:0000313" key="1">
    <source>
        <dbReference type="EMBL" id="CAB0020496.1"/>
    </source>
</evidence>
<protein>
    <submittedName>
        <fullName evidence="1">Uncharacterized protein</fullName>
    </submittedName>
</protein>